<dbReference type="PRINTS" id="PR00260">
    <property type="entry name" value="CHEMTRNSDUCR"/>
</dbReference>
<evidence type="ECO:0000256" key="4">
    <source>
        <dbReference type="SAM" id="Coils"/>
    </source>
</evidence>
<keyword evidence="1 3" id="KW-0807">Transducer</keyword>
<evidence type="ECO:0000256" key="2">
    <source>
        <dbReference type="ARBA" id="ARBA00029447"/>
    </source>
</evidence>
<feature type="transmembrane region" description="Helical" evidence="6">
    <location>
        <begin position="137"/>
        <end position="162"/>
    </location>
</feature>
<name>A0A1I6J9K3_9EURY</name>
<feature type="coiled-coil region" evidence="4">
    <location>
        <begin position="473"/>
        <end position="500"/>
    </location>
</feature>
<keyword evidence="6" id="KW-0812">Transmembrane</keyword>
<evidence type="ECO:0000259" key="8">
    <source>
        <dbReference type="PROSITE" id="PS50885"/>
    </source>
</evidence>
<comment type="similarity">
    <text evidence="2">Belongs to the methyl-accepting chemotaxis (MCP) protein family.</text>
</comment>
<dbReference type="GO" id="GO:0004888">
    <property type="term" value="F:transmembrane signaling receptor activity"/>
    <property type="evidence" value="ECO:0007669"/>
    <property type="project" value="InterPro"/>
</dbReference>
<feature type="domain" description="HAMP" evidence="8">
    <location>
        <begin position="239"/>
        <end position="292"/>
    </location>
</feature>
<evidence type="ECO:0000259" key="7">
    <source>
        <dbReference type="PROSITE" id="PS50111"/>
    </source>
</evidence>
<dbReference type="InterPro" id="IPR004089">
    <property type="entry name" value="MCPsignal_dom"/>
</dbReference>
<feature type="coiled-coil region" evidence="4">
    <location>
        <begin position="210"/>
        <end position="247"/>
    </location>
</feature>
<dbReference type="InterPro" id="IPR004090">
    <property type="entry name" value="Chemotax_Me-accpt_rcpt"/>
</dbReference>
<keyword evidence="10" id="KW-1185">Reference proteome</keyword>
<evidence type="ECO:0000313" key="10">
    <source>
        <dbReference type="Proteomes" id="UP000198531"/>
    </source>
</evidence>
<protein>
    <submittedName>
        <fullName evidence="9">Methyl-accepting chemotaxis protein</fullName>
    </submittedName>
</protein>
<dbReference type="GO" id="GO:0016020">
    <property type="term" value="C:membrane"/>
    <property type="evidence" value="ECO:0007669"/>
    <property type="project" value="InterPro"/>
</dbReference>
<reference evidence="10" key="1">
    <citation type="submission" date="2016-10" db="EMBL/GenBank/DDBJ databases">
        <authorList>
            <person name="Varghese N."/>
            <person name="Submissions S."/>
        </authorList>
    </citation>
    <scope>NUCLEOTIDE SEQUENCE [LARGE SCALE GENOMIC DNA]</scope>
    <source>
        <strain evidence="10">CGMCC 1.7736</strain>
    </source>
</reference>
<dbReference type="PROSITE" id="PS50111">
    <property type="entry name" value="CHEMOTAXIS_TRANSDUC_2"/>
    <property type="match status" value="1"/>
</dbReference>
<dbReference type="SMART" id="SM00283">
    <property type="entry name" value="MA"/>
    <property type="match status" value="1"/>
</dbReference>
<dbReference type="STRING" id="553469.SAMN04487947_4188"/>
<dbReference type="Proteomes" id="UP000198531">
    <property type="component" value="Unassembled WGS sequence"/>
</dbReference>
<dbReference type="GO" id="GO:0007165">
    <property type="term" value="P:signal transduction"/>
    <property type="evidence" value="ECO:0007669"/>
    <property type="project" value="UniProtKB-KW"/>
</dbReference>
<dbReference type="AlphaFoldDB" id="A0A1I6J9K3"/>
<feature type="transmembrane region" description="Helical" evidence="6">
    <location>
        <begin position="84"/>
        <end position="103"/>
    </location>
</feature>
<dbReference type="PROSITE" id="PS50885">
    <property type="entry name" value="HAMP"/>
    <property type="match status" value="1"/>
</dbReference>
<evidence type="ECO:0000256" key="6">
    <source>
        <dbReference type="SAM" id="Phobius"/>
    </source>
</evidence>
<accession>A0A1I6J9K3</accession>
<dbReference type="SUPFAM" id="SSF58104">
    <property type="entry name" value="Methyl-accepting chemotaxis protein (MCP) signaling domain"/>
    <property type="match status" value="1"/>
</dbReference>
<feature type="transmembrane region" description="Helical" evidence="6">
    <location>
        <begin position="47"/>
        <end position="64"/>
    </location>
</feature>
<dbReference type="Pfam" id="PF00015">
    <property type="entry name" value="MCPsignal"/>
    <property type="match status" value="1"/>
</dbReference>
<dbReference type="Gene3D" id="1.10.287.950">
    <property type="entry name" value="Methyl-accepting chemotaxis protein"/>
    <property type="match status" value="1"/>
</dbReference>
<dbReference type="GO" id="GO:0006935">
    <property type="term" value="P:chemotaxis"/>
    <property type="evidence" value="ECO:0007669"/>
    <property type="project" value="InterPro"/>
</dbReference>
<evidence type="ECO:0000256" key="1">
    <source>
        <dbReference type="ARBA" id="ARBA00023224"/>
    </source>
</evidence>
<dbReference type="SMART" id="SM00304">
    <property type="entry name" value="HAMP"/>
    <property type="match status" value="1"/>
</dbReference>
<feature type="region of interest" description="Disordered" evidence="5">
    <location>
        <begin position="599"/>
        <end position="625"/>
    </location>
</feature>
<proteinExistence type="inferred from homology"/>
<sequence>MSNRSAGGGAGGSRVNRMQRAVRDFFRYIPRGDSIPEESWRARHRNIVLLLAAHAPLLYALGSFTGTEPYVTGATFTAVPFEHLVAGVGVIVALAAVASVPQLPRRVRTGVVSIGLMTASAVLVYFSGGYIEAHFHFFVVVGVIAVYEDWLPFATGVLYVAVEHSIFGMSYPEAVYNHPDAVARPMGWGLVHATFLLGLSAALVANWFSIERSREETREQMQNARDSEEAKAEVEQLNEQLLVRADELAGAMESVAEGDFTAEAPRETDITAIAEISDAFGEMKRELSSTIVDLRAFAENVERTTESVHDDAETLERTQQRLAEDIREFATDLRTQAGNLESTTDDLGSLSATIEEIAANADQVSKEASSAANSAESGTQTAAEAIEAIEAIEGSVAELADLVESLDSRMDGVAESTDLIEDIAEQTNMLALNANIEAARAQNGSDGFAVVADEVKTLADETRTQSAEIEQTVARTIQDVDRVQAEMKQTKAQLQTGKATMTDAGEAFENLTETVESVDASVNTVATATGDGARTTEEVVGAIERVAELSRDVASQSESLADRAETSAATISEVRAQLDSLTGQTTTLIDQLDAFTCETDARTDAAEPTSRADAVEPPEPTSRQR</sequence>
<organism evidence="9 10">
    <name type="scientific">Halogeometricum rufum</name>
    <dbReference type="NCBI Taxonomy" id="553469"/>
    <lineage>
        <taxon>Archaea</taxon>
        <taxon>Methanobacteriati</taxon>
        <taxon>Methanobacteriota</taxon>
        <taxon>Stenosarchaea group</taxon>
        <taxon>Halobacteria</taxon>
        <taxon>Halobacteriales</taxon>
        <taxon>Haloferacaceae</taxon>
        <taxon>Halogeometricum</taxon>
    </lineage>
</organism>
<keyword evidence="4" id="KW-0175">Coiled coil</keyword>
<dbReference type="InterPro" id="IPR003660">
    <property type="entry name" value="HAMP_dom"/>
</dbReference>
<evidence type="ECO:0000256" key="3">
    <source>
        <dbReference type="PROSITE-ProRule" id="PRU00284"/>
    </source>
</evidence>
<feature type="transmembrane region" description="Helical" evidence="6">
    <location>
        <begin position="110"/>
        <end position="131"/>
    </location>
</feature>
<gene>
    <name evidence="9" type="ORF">SAMN04487947_4188</name>
</gene>
<dbReference type="PANTHER" id="PTHR32089:SF112">
    <property type="entry name" value="LYSOZYME-LIKE PROTEIN-RELATED"/>
    <property type="match status" value="1"/>
</dbReference>
<feature type="domain" description="Methyl-accepting transducer" evidence="7">
    <location>
        <begin position="311"/>
        <end position="547"/>
    </location>
</feature>
<evidence type="ECO:0000313" key="9">
    <source>
        <dbReference type="EMBL" id="SFR75653.1"/>
    </source>
</evidence>
<dbReference type="PANTHER" id="PTHR32089">
    <property type="entry name" value="METHYL-ACCEPTING CHEMOTAXIS PROTEIN MCPB"/>
    <property type="match status" value="1"/>
</dbReference>
<keyword evidence="6" id="KW-0472">Membrane</keyword>
<feature type="transmembrane region" description="Helical" evidence="6">
    <location>
        <begin position="188"/>
        <end position="208"/>
    </location>
</feature>
<keyword evidence="6" id="KW-1133">Transmembrane helix</keyword>
<dbReference type="EMBL" id="FOYT01000007">
    <property type="protein sequence ID" value="SFR75653.1"/>
    <property type="molecule type" value="Genomic_DNA"/>
</dbReference>
<evidence type="ECO:0000256" key="5">
    <source>
        <dbReference type="SAM" id="MobiDB-lite"/>
    </source>
</evidence>